<keyword evidence="2" id="KW-0677">Repeat</keyword>
<keyword evidence="8" id="KW-1185">Reference proteome</keyword>
<dbReference type="AlphaFoldDB" id="A0A650CG16"/>
<sequence length="311" mass="35464">MRLRGLLLILFIVILLLNFTSHASLYEINHSLMIINKKNLVISGINVINGNITIINSSNIIIKDDSIYNGSYFGIFVYNSKNVTIENNHIDRSYYDGISIRKSQNVTIENNIIANNSNGNGISVWDNSNHIIIANNILSNNGYGIFILMSSNVTMLNNSIVKTYYYAIYLYQANFIKIINNTILLSDIGLEIEYGSYIQLEFNVIKNDLVGVYLGDGIGSLNLINNIIQNSRYFGVLIKYYPNIFNYNKNTFINNTANIFYEFNNTLPEQTNGLVPPITITSKSNILFNYSYLTILLLVIPVIYLLRRRRK</sequence>
<proteinExistence type="predicted"/>
<dbReference type="InterPro" id="IPR039448">
    <property type="entry name" value="Beta_helix"/>
</dbReference>
<dbReference type="InterPro" id="IPR022441">
    <property type="entry name" value="Para_beta_helix_rpt-2"/>
</dbReference>
<evidence type="ECO:0000256" key="2">
    <source>
        <dbReference type="ARBA" id="ARBA00022737"/>
    </source>
</evidence>
<gene>
    <name evidence="7" type="ORF">D1869_05600</name>
    <name evidence="6" type="ORF">HNQ62_002251</name>
</gene>
<evidence type="ECO:0000313" key="7">
    <source>
        <dbReference type="EMBL" id="QGR16719.1"/>
    </source>
</evidence>
<dbReference type="PANTHER" id="PTHR22990:SF15">
    <property type="entry name" value="F-BOX ONLY PROTEIN 10"/>
    <property type="match status" value="1"/>
</dbReference>
<dbReference type="InterPro" id="IPR012334">
    <property type="entry name" value="Pectin_lyas_fold"/>
</dbReference>
<dbReference type="EMBL" id="JACHFY010000016">
    <property type="protein sequence ID" value="MBB5254477.1"/>
    <property type="molecule type" value="Genomic_DNA"/>
</dbReference>
<dbReference type="OrthoDB" id="377464at2157"/>
<organism evidence="7 8">
    <name type="scientific">Sulfurisphaera ohwakuensis</name>
    <dbReference type="NCBI Taxonomy" id="69656"/>
    <lineage>
        <taxon>Archaea</taxon>
        <taxon>Thermoproteota</taxon>
        <taxon>Thermoprotei</taxon>
        <taxon>Sulfolobales</taxon>
        <taxon>Sulfolobaceae</taxon>
        <taxon>Sulfurisphaera</taxon>
    </lineage>
</organism>
<feature type="transmembrane region" description="Helical" evidence="4">
    <location>
        <begin position="287"/>
        <end position="306"/>
    </location>
</feature>
<dbReference type="InterPro" id="IPR051550">
    <property type="entry name" value="SCF-Subunits/Alg-Epimerases"/>
</dbReference>
<protein>
    <submittedName>
        <fullName evidence="6">Parallel beta-helix repeat protein</fullName>
    </submittedName>
    <submittedName>
        <fullName evidence="7">Right-handed parallel beta-helix repeat-containing protein</fullName>
    </submittedName>
</protein>
<evidence type="ECO:0000313" key="6">
    <source>
        <dbReference type="EMBL" id="MBB5254477.1"/>
    </source>
</evidence>
<dbReference type="EMBL" id="CP045484">
    <property type="protein sequence ID" value="QGR16719.1"/>
    <property type="molecule type" value="Genomic_DNA"/>
</dbReference>
<dbReference type="KEGG" id="soh:D1869_05600"/>
<dbReference type="SUPFAM" id="SSF51126">
    <property type="entry name" value="Pectin lyase-like"/>
    <property type="match status" value="1"/>
</dbReference>
<dbReference type="SMART" id="SM00710">
    <property type="entry name" value="PbH1"/>
    <property type="match status" value="8"/>
</dbReference>
<keyword evidence="4" id="KW-1133">Transmembrane helix</keyword>
<name>A0A650CG16_SULOH</name>
<dbReference type="Gene3D" id="2.160.20.10">
    <property type="entry name" value="Single-stranded right-handed beta-helix, Pectin lyase-like"/>
    <property type="match status" value="1"/>
</dbReference>
<evidence type="ECO:0000256" key="1">
    <source>
        <dbReference type="ARBA" id="ARBA00004906"/>
    </source>
</evidence>
<reference evidence="7 8" key="1">
    <citation type="submission" date="2019-10" db="EMBL/GenBank/DDBJ databases">
        <title>Genome Sequences from Six Type Strain Members of the Archaeal Family Sulfolobaceae: Acidianus ambivalens, Acidianus infernus, Metallosphaera prunae, Stygiolobus azoricus, Sulfolobus metallicus, and Sulfurisphaera ohwakuensis.</title>
        <authorList>
            <person name="Counts J.A."/>
            <person name="Kelly R.M."/>
        </authorList>
    </citation>
    <scope>NUCLEOTIDE SEQUENCE [LARGE SCALE GENOMIC DNA]</scope>
    <source>
        <strain evidence="7 8">TA-1</strain>
    </source>
</reference>
<dbReference type="InterPro" id="IPR006626">
    <property type="entry name" value="PbH1"/>
</dbReference>
<dbReference type="InterPro" id="IPR011050">
    <property type="entry name" value="Pectin_lyase_fold/virulence"/>
</dbReference>
<feature type="domain" description="Right handed beta helix" evidence="5">
    <location>
        <begin position="26"/>
        <end position="160"/>
    </location>
</feature>
<keyword evidence="4" id="KW-0472">Membrane</keyword>
<dbReference type="Pfam" id="PF13229">
    <property type="entry name" value="Beta_helix"/>
    <property type="match status" value="1"/>
</dbReference>
<evidence type="ECO:0000256" key="3">
    <source>
        <dbReference type="ARBA" id="ARBA00022786"/>
    </source>
</evidence>
<dbReference type="PANTHER" id="PTHR22990">
    <property type="entry name" value="F-BOX ONLY PROTEIN"/>
    <property type="match status" value="1"/>
</dbReference>
<keyword evidence="3" id="KW-0833">Ubl conjugation pathway</keyword>
<reference evidence="6 9" key="2">
    <citation type="submission" date="2020-08" db="EMBL/GenBank/DDBJ databases">
        <title>Genomic Encyclopedia of Type Strains, Phase IV (KMG-IV): sequencing the most valuable type-strain genomes for metagenomic binning, comparative biology and taxonomic classification.</title>
        <authorList>
            <person name="Goeker M."/>
        </authorList>
    </citation>
    <scope>NUCLEOTIDE SEQUENCE [LARGE SCALE GENOMIC DNA]</scope>
    <source>
        <strain evidence="6 9">DSM 12421</strain>
    </source>
</reference>
<evidence type="ECO:0000259" key="5">
    <source>
        <dbReference type="Pfam" id="PF13229"/>
    </source>
</evidence>
<accession>A0A650CG16</accession>
<dbReference type="GeneID" id="42800700"/>
<evidence type="ECO:0000313" key="8">
    <source>
        <dbReference type="Proteomes" id="UP000427373"/>
    </source>
</evidence>
<dbReference type="Proteomes" id="UP000582213">
    <property type="component" value="Unassembled WGS sequence"/>
</dbReference>
<evidence type="ECO:0000256" key="4">
    <source>
        <dbReference type="SAM" id="Phobius"/>
    </source>
</evidence>
<dbReference type="Proteomes" id="UP000427373">
    <property type="component" value="Chromosome"/>
</dbReference>
<dbReference type="NCBIfam" id="TIGR03804">
    <property type="entry name" value="para_beta_helix"/>
    <property type="match status" value="2"/>
</dbReference>
<keyword evidence="4" id="KW-0812">Transmembrane</keyword>
<comment type="pathway">
    <text evidence="1">Protein modification; protein ubiquitination.</text>
</comment>
<dbReference type="RefSeq" id="WP_156014274.1">
    <property type="nucleotide sequence ID" value="NZ_CP045484.1"/>
</dbReference>
<evidence type="ECO:0000313" key="9">
    <source>
        <dbReference type="Proteomes" id="UP000582213"/>
    </source>
</evidence>